<evidence type="ECO:0000256" key="3">
    <source>
        <dbReference type="ARBA" id="ARBA00023125"/>
    </source>
</evidence>
<dbReference type="InterPro" id="IPR000847">
    <property type="entry name" value="LysR_HTH_N"/>
</dbReference>
<dbReference type="NCBIfam" id="NF008352">
    <property type="entry name" value="PRK11139.1"/>
    <property type="match status" value="1"/>
</dbReference>
<evidence type="ECO:0000313" key="7">
    <source>
        <dbReference type="Proteomes" id="UP000248616"/>
    </source>
</evidence>
<dbReference type="Pfam" id="PF03466">
    <property type="entry name" value="LysR_substrate"/>
    <property type="match status" value="1"/>
</dbReference>
<protein>
    <submittedName>
        <fullName evidence="6">Transcriptional regulator</fullName>
    </submittedName>
</protein>
<dbReference type="GO" id="GO:0003700">
    <property type="term" value="F:DNA-binding transcription factor activity"/>
    <property type="evidence" value="ECO:0007669"/>
    <property type="project" value="InterPro"/>
</dbReference>
<accession>A0A2W7BSV7</accession>
<dbReference type="SUPFAM" id="SSF46785">
    <property type="entry name" value="Winged helix' DNA-binding domain"/>
    <property type="match status" value="1"/>
</dbReference>
<dbReference type="FunFam" id="1.10.10.10:FF:000001">
    <property type="entry name" value="LysR family transcriptional regulator"/>
    <property type="match status" value="1"/>
</dbReference>
<dbReference type="EMBL" id="MZXV01000080">
    <property type="protein sequence ID" value="PZV33925.1"/>
    <property type="molecule type" value="Genomic_DNA"/>
</dbReference>
<evidence type="ECO:0000256" key="2">
    <source>
        <dbReference type="ARBA" id="ARBA00023015"/>
    </source>
</evidence>
<keyword evidence="3" id="KW-0238">DNA-binding</keyword>
<dbReference type="PANTHER" id="PTHR30537:SF26">
    <property type="entry name" value="GLYCINE CLEAVAGE SYSTEM TRANSCRIPTIONAL ACTIVATOR"/>
    <property type="match status" value="1"/>
</dbReference>
<evidence type="ECO:0000259" key="5">
    <source>
        <dbReference type="PROSITE" id="PS50931"/>
    </source>
</evidence>
<dbReference type="RefSeq" id="WP_111548977.1">
    <property type="nucleotide sequence ID" value="NZ_MZXV01000080.1"/>
</dbReference>
<gene>
    <name evidence="6" type="ORF">B5V02_37085</name>
</gene>
<dbReference type="CDD" id="cd08432">
    <property type="entry name" value="PBP2_GcdR_TrpI_HvrB_AmpR_like"/>
    <property type="match status" value="1"/>
</dbReference>
<evidence type="ECO:0000256" key="1">
    <source>
        <dbReference type="ARBA" id="ARBA00009437"/>
    </source>
</evidence>
<dbReference type="InterPro" id="IPR005119">
    <property type="entry name" value="LysR_subst-bd"/>
</dbReference>
<sequence>MVDLIRAKPRKLRPTLARLPPLTSLRAFVATARHLSFTRAAEELHVTPAAIGQQIRLLEDHLGQPLFQRNRGELLLTSAGQALMPGLTEAFDVVVESVARISGDEEDAPIKVSVAPSFASKWLIPRLDALRDAVPGLEVLVDASTRLADFASEDIDCVIRYGSGAYSGLITERLFSEAVLPVCSPEFARMHGLYRGPEGLRDAPILHEEGPERDPSCPDWKGWLRSNGLSGRLVEGGIRLSQSSLVLDAAVAGKGIGLGKFRLAEPDLAAGRLVSPFGSPQPVEFSYYFATTPHKAKLATVERFHGWLKAEARRLGALDFTPPAALPARIAIIAAE</sequence>
<dbReference type="GO" id="GO:0006351">
    <property type="term" value="P:DNA-templated transcription"/>
    <property type="evidence" value="ECO:0007669"/>
    <property type="project" value="TreeGrafter"/>
</dbReference>
<proteinExistence type="inferred from homology"/>
<keyword evidence="7" id="KW-1185">Reference proteome</keyword>
<dbReference type="PRINTS" id="PR00039">
    <property type="entry name" value="HTHLYSR"/>
</dbReference>
<dbReference type="Proteomes" id="UP000248616">
    <property type="component" value="Unassembled WGS sequence"/>
</dbReference>
<evidence type="ECO:0000313" key="6">
    <source>
        <dbReference type="EMBL" id="PZV33925.1"/>
    </source>
</evidence>
<organism evidence="6 7">
    <name type="scientific">Mesorhizobium kowhaii</name>
    <dbReference type="NCBI Taxonomy" id="1300272"/>
    <lineage>
        <taxon>Bacteria</taxon>
        <taxon>Pseudomonadati</taxon>
        <taxon>Pseudomonadota</taxon>
        <taxon>Alphaproteobacteria</taxon>
        <taxon>Hyphomicrobiales</taxon>
        <taxon>Phyllobacteriaceae</taxon>
        <taxon>Mesorhizobium</taxon>
    </lineage>
</organism>
<feature type="domain" description="HTH lysR-type" evidence="5">
    <location>
        <begin position="20"/>
        <end position="77"/>
    </location>
</feature>
<dbReference type="PANTHER" id="PTHR30537">
    <property type="entry name" value="HTH-TYPE TRANSCRIPTIONAL REGULATOR"/>
    <property type="match status" value="1"/>
</dbReference>
<dbReference type="GO" id="GO:0043565">
    <property type="term" value="F:sequence-specific DNA binding"/>
    <property type="evidence" value="ECO:0007669"/>
    <property type="project" value="TreeGrafter"/>
</dbReference>
<dbReference type="Gene3D" id="3.40.190.10">
    <property type="entry name" value="Periplasmic binding protein-like II"/>
    <property type="match status" value="2"/>
</dbReference>
<reference evidence="7" key="1">
    <citation type="submission" date="2017-03" db="EMBL/GenBank/DDBJ databases">
        <authorList>
            <person name="Safronova V.I."/>
            <person name="Sazanova A.L."/>
            <person name="Chirak E.R."/>
        </authorList>
    </citation>
    <scope>NUCLEOTIDE SEQUENCE [LARGE SCALE GENOMIC DNA]</scope>
    <source>
        <strain evidence="7">Ach-343</strain>
    </source>
</reference>
<dbReference type="Gene3D" id="1.10.10.10">
    <property type="entry name" value="Winged helix-like DNA-binding domain superfamily/Winged helix DNA-binding domain"/>
    <property type="match status" value="1"/>
</dbReference>
<dbReference type="SUPFAM" id="SSF53850">
    <property type="entry name" value="Periplasmic binding protein-like II"/>
    <property type="match status" value="1"/>
</dbReference>
<keyword evidence="2" id="KW-0805">Transcription regulation</keyword>
<dbReference type="OrthoDB" id="9794694at2"/>
<evidence type="ECO:0000256" key="4">
    <source>
        <dbReference type="ARBA" id="ARBA00023163"/>
    </source>
</evidence>
<dbReference type="InterPro" id="IPR036390">
    <property type="entry name" value="WH_DNA-bd_sf"/>
</dbReference>
<keyword evidence="4" id="KW-0804">Transcription</keyword>
<comment type="caution">
    <text evidence="6">The sequence shown here is derived from an EMBL/GenBank/DDBJ whole genome shotgun (WGS) entry which is preliminary data.</text>
</comment>
<comment type="similarity">
    <text evidence="1">Belongs to the LysR transcriptional regulatory family.</text>
</comment>
<dbReference type="InterPro" id="IPR058163">
    <property type="entry name" value="LysR-type_TF_proteobact-type"/>
</dbReference>
<dbReference type="Pfam" id="PF00126">
    <property type="entry name" value="HTH_1"/>
    <property type="match status" value="1"/>
</dbReference>
<dbReference type="PROSITE" id="PS50931">
    <property type="entry name" value="HTH_LYSR"/>
    <property type="match status" value="1"/>
</dbReference>
<dbReference type="InterPro" id="IPR036388">
    <property type="entry name" value="WH-like_DNA-bd_sf"/>
</dbReference>
<name>A0A2W7BSV7_9HYPH</name>
<dbReference type="AlphaFoldDB" id="A0A2W7BSV7"/>